<dbReference type="EMBL" id="ADZX01000386">
    <property type="protein sequence ID" value="EFK96914.1"/>
    <property type="molecule type" value="Genomic_DNA"/>
</dbReference>
<protein>
    <submittedName>
        <fullName evidence="1">Response regulator receiver protein</fullName>
    </submittedName>
</protein>
<organism evidence="1">
    <name type="scientific">sediment metagenome</name>
    <dbReference type="NCBI Taxonomy" id="749907"/>
    <lineage>
        <taxon>unclassified sequences</taxon>
        <taxon>metagenomes</taxon>
        <taxon>ecological metagenomes</taxon>
    </lineage>
</organism>
<name>D9PHQ0_9ZZZZ</name>
<dbReference type="AlphaFoldDB" id="D9PHQ0"/>
<evidence type="ECO:0000313" key="1">
    <source>
        <dbReference type="EMBL" id="EFK96914.1"/>
    </source>
</evidence>
<reference evidence="1" key="2">
    <citation type="journal article" date="2011" name="Microb. Ecol.">
        <title>Taxonomic and Functional Metagenomic Profiling of the Microbial Community in the Anoxic Sediment of a Sub-saline Shallow Lake (Laguna de Carrizo, Central Spain).</title>
        <authorList>
            <person name="Ferrer M."/>
            <person name="Guazzaroni M.E."/>
            <person name="Richter M."/>
            <person name="Garcia-Salamanca A."/>
            <person name="Yarza P."/>
            <person name="Suarez-Suarez A."/>
            <person name="Solano J."/>
            <person name="Alcaide M."/>
            <person name="van Dillewijn P."/>
            <person name="Molina-Henares M.A."/>
            <person name="Lopez-Cortes N."/>
            <person name="Al-Ramahi Y."/>
            <person name="Guerrero C."/>
            <person name="Acosta A."/>
            <person name="de Eugenio L.I."/>
            <person name="Martinez V."/>
            <person name="Marques S."/>
            <person name="Rojo F."/>
            <person name="Santero E."/>
            <person name="Genilloud O."/>
            <person name="Perez-Perez J."/>
            <person name="Rossello-Mora R."/>
            <person name="Ramos J.L."/>
        </authorList>
    </citation>
    <scope>NUCLEOTIDE SEQUENCE</scope>
</reference>
<dbReference type="InterPro" id="IPR027417">
    <property type="entry name" value="P-loop_NTPase"/>
</dbReference>
<dbReference type="Pfam" id="PF13189">
    <property type="entry name" value="Cytidylate_kin2"/>
    <property type="match status" value="1"/>
</dbReference>
<proteinExistence type="predicted"/>
<accession>D9PHQ0</accession>
<dbReference type="Gene3D" id="3.40.50.300">
    <property type="entry name" value="P-loop containing nucleotide triphosphate hydrolases"/>
    <property type="match status" value="1"/>
</dbReference>
<sequence length="261" mass="29724">MGIITVARGSYSYGQEIAEKVAKKLGYDCISREVILEASELFNIPEIKLVQAFEDAPSILDRFVQGKKKYIAYTRAVLLQYLAKGNVVYHGFAGHFFIEGISHVLKILITADIEKRVDLVMERDGISRKEACRLIGKIDSERRRWCKTLYGIDPWNPTLYDLTFHIGRIGVEDAVDTICRMSRLEQFQITPESEKAIHDLVITAKVEKFLLDARPKVDIHVDNKFVYLKLSNPLTETSEIVCRMGEIMTKIPDISGIEVIQ</sequence>
<gene>
    <name evidence="1" type="ORF">LDC_1052</name>
</gene>
<reference evidence="1" key="1">
    <citation type="submission" date="2010-07" db="EMBL/GenBank/DDBJ databases">
        <authorList>
            <consortium name="CONSOLIDER consortium CSD2007-00005"/>
            <person name="Guazzaroni M.-E."/>
            <person name="Richter M."/>
            <person name="Garcia-Salamanca A."/>
            <person name="Yarza P."/>
            <person name="Ferrer M."/>
        </authorList>
    </citation>
    <scope>NUCLEOTIDE SEQUENCE</scope>
</reference>
<comment type="caution">
    <text evidence="1">The sequence shown here is derived from an EMBL/GenBank/DDBJ whole genome shotgun (WGS) entry which is preliminary data.</text>
</comment>